<dbReference type="EMBL" id="BJXL01000028">
    <property type="protein sequence ID" value="GEM82996.1"/>
    <property type="molecule type" value="Genomic_DNA"/>
</dbReference>
<organism evidence="1 2">
    <name type="scientific">Meiothermus hypogaeus NBRC 106114</name>
    <dbReference type="NCBI Taxonomy" id="1227553"/>
    <lineage>
        <taxon>Bacteria</taxon>
        <taxon>Thermotogati</taxon>
        <taxon>Deinococcota</taxon>
        <taxon>Deinococci</taxon>
        <taxon>Thermales</taxon>
        <taxon>Thermaceae</taxon>
        <taxon>Meiothermus</taxon>
    </lineage>
</organism>
<evidence type="ECO:0000313" key="1">
    <source>
        <dbReference type="EMBL" id="GEM82996.1"/>
    </source>
</evidence>
<dbReference type="Gene3D" id="3.40.50.10320">
    <property type="entry name" value="LmbE-like"/>
    <property type="match status" value="1"/>
</dbReference>
<accession>A0A511R1X3</accession>
<gene>
    <name evidence="1" type="ORF">MHY01S_11620</name>
</gene>
<dbReference type="InterPro" id="IPR024078">
    <property type="entry name" value="LmbE-like_dom_sf"/>
</dbReference>
<proteinExistence type="predicted"/>
<dbReference type="Proteomes" id="UP000321197">
    <property type="component" value="Unassembled WGS sequence"/>
</dbReference>
<evidence type="ECO:0008006" key="3">
    <source>
        <dbReference type="Google" id="ProtNLM"/>
    </source>
</evidence>
<protein>
    <recommendedName>
        <fullName evidence="3">PIG-L family deacetylase</fullName>
    </recommendedName>
</protein>
<reference evidence="1 2" key="1">
    <citation type="submission" date="2019-07" db="EMBL/GenBank/DDBJ databases">
        <title>Whole genome shotgun sequence of Meiothermus hypogaeus NBRC 106114.</title>
        <authorList>
            <person name="Hosoyama A."/>
            <person name="Uohara A."/>
            <person name="Ohji S."/>
            <person name="Ichikawa N."/>
        </authorList>
    </citation>
    <scope>NUCLEOTIDE SEQUENCE [LARGE SCALE GENOMIC DNA]</scope>
    <source>
        <strain evidence="1 2">NBRC 106114</strain>
    </source>
</reference>
<comment type="caution">
    <text evidence="1">The sequence shown here is derived from an EMBL/GenBank/DDBJ whole genome shotgun (WGS) entry which is preliminary data.</text>
</comment>
<name>A0A511R1X3_9DEIN</name>
<dbReference type="SUPFAM" id="SSF102588">
    <property type="entry name" value="LmbE-like"/>
    <property type="match status" value="1"/>
</dbReference>
<dbReference type="AlphaFoldDB" id="A0A511R1X3"/>
<sequence length="62" mass="6884">MVFAPYESDLHPNHAAASRLCVGVIHFAVLPKAPVERMLHKAEHLLFYTVNYPAPLAVDISD</sequence>
<evidence type="ECO:0000313" key="2">
    <source>
        <dbReference type="Proteomes" id="UP000321197"/>
    </source>
</evidence>